<keyword evidence="2" id="KW-1185">Reference proteome</keyword>
<gene>
    <name evidence="1" type="ORF">ACFO3L_06255</name>
</gene>
<dbReference type="EMBL" id="JBHSGT010000041">
    <property type="protein sequence ID" value="MFC4710229.1"/>
    <property type="molecule type" value="Genomic_DNA"/>
</dbReference>
<reference evidence="2" key="1">
    <citation type="journal article" date="2019" name="Int. J. Syst. Evol. Microbiol.">
        <title>The Global Catalogue of Microorganisms (GCM) 10K type strain sequencing project: providing services to taxonomists for standard genome sequencing and annotation.</title>
        <authorList>
            <consortium name="The Broad Institute Genomics Platform"/>
            <consortium name="The Broad Institute Genome Sequencing Center for Infectious Disease"/>
            <person name="Wu L."/>
            <person name="Ma J."/>
        </authorList>
    </citation>
    <scope>NUCLEOTIDE SEQUENCE [LARGE SCALE GENOMIC DNA]</scope>
    <source>
        <strain evidence="2">CGMCC 1.19061</strain>
    </source>
</reference>
<protein>
    <recommendedName>
        <fullName evidence="3">Transposase</fullName>
    </recommendedName>
</protein>
<accession>A0ABV9M5E5</accession>
<dbReference type="RefSeq" id="WP_379964946.1">
    <property type="nucleotide sequence ID" value="NZ_JBHSGT010000041.1"/>
</dbReference>
<evidence type="ECO:0000313" key="1">
    <source>
        <dbReference type="EMBL" id="MFC4710229.1"/>
    </source>
</evidence>
<proteinExistence type="predicted"/>
<organism evidence="1 2">
    <name type="scientific">Enterococcus eurekensis</name>
    <dbReference type="NCBI Taxonomy" id="1159753"/>
    <lineage>
        <taxon>Bacteria</taxon>
        <taxon>Bacillati</taxon>
        <taxon>Bacillota</taxon>
        <taxon>Bacilli</taxon>
        <taxon>Lactobacillales</taxon>
        <taxon>Enterococcaceae</taxon>
        <taxon>Enterococcus</taxon>
    </lineage>
</organism>
<dbReference type="Proteomes" id="UP001596026">
    <property type="component" value="Unassembled WGS sequence"/>
</dbReference>
<evidence type="ECO:0000313" key="2">
    <source>
        <dbReference type="Proteomes" id="UP001596026"/>
    </source>
</evidence>
<comment type="caution">
    <text evidence="1">The sequence shown here is derived from an EMBL/GenBank/DDBJ whole genome shotgun (WGS) entry which is preliminary data.</text>
</comment>
<evidence type="ECO:0008006" key="3">
    <source>
        <dbReference type="Google" id="ProtNLM"/>
    </source>
</evidence>
<name>A0ABV9M5E5_9ENTE</name>
<sequence length="85" mass="9862">MKYQILLELAQIRSRKLIVQRYFVSDVSVLRIQEELAKTYHKSYQTLPQVLCVDEFKSMKSCGESSMSFICVDGTDYSLIESTKN</sequence>